<organism evidence="2 3">
    <name type="scientific">Acanthamoeba castellanii (strain ATCC 30010 / Neff)</name>
    <dbReference type="NCBI Taxonomy" id="1257118"/>
    <lineage>
        <taxon>Eukaryota</taxon>
        <taxon>Amoebozoa</taxon>
        <taxon>Discosea</taxon>
        <taxon>Longamoebia</taxon>
        <taxon>Centramoebida</taxon>
        <taxon>Acanthamoebidae</taxon>
        <taxon>Acanthamoeba</taxon>
    </lineage>
</organism>
<dbReference type="EMBL" id="KB007805">
    <property type="protein sequence ID" value="ELR25461.1"/>
    <property type="molecule type" value="Genomic_DNA"/>
</dbReference>
<dbReference type="KEGG" id="acan:ACA1_295460"/>
<dbReference type="OrthoDB" id="185373at2759"/>
<evidence type="ECO:0000313" key="2">
    <source>
        <dbReference type="EMBL" id="ELR25461.1"/>
    </source>
</evidence>
<dbReference type="AlphaFoldDB" id="L8HM27"/>
<gene>
    <name evidence="2" type="ORF">ACA1_295460</name>
</gene>
<proteinExistence type="predicted"/>
<dbReference type="Gene3D" id="1.25.40.10">
    <property type="entry name" value="Tetratricopeptide repeat domain"/>
    <property type="match status" value="1"/>
</dbReference>
<dbReference type="RefSeq" id="XP_004368216.1">
    <property type="nucleotide sequence ID" value="XM_004368159.1"/>
</dbReference>
<dbReference type="GeneID" id="14926518"/>
<evidence type="ECO:0000256" key="1">
    <source>
        <dbReference type="ARBA" id="ARBA00022737"/>
    </source>
</evidence>
<name>L8HM27_ACACF</name>
<dbReference type="VEuPathDB" id="AmoebaDB:ACA1_295460"/>
<dbReference type="Proteomes" id="UP000011083">
    <property type="component" value="Unassembled WGS sequence"/>
</dbReference>
<evidence type="ECO:0000313" key="3">
    <source>
        <dbReference type="Proteomes" id="UP000011083"/>
    </source>
</evidence>
<dbReference type="Pfam" id="PF13812">
    <property type="entry name" value="PPR_3"/>
    <property type="match status" value="1"/>
</dbReference>
<keyword evidence="1" id="KW-0677">Repeat</keyword>
<protein>
    <submittedName>
        <fullName evidence="2">Uncharacterized protein</fullName>
    </submittedName>
</protein>
<sequence>MHLFGAVVTSLVQFISPTTEQEVMNVLRDMGKMGLKLNSHFMNSLIYMYLHNDQQEKAYELLNRTKAGTDIEPNEFIYTTFLRYHHDRREYDHCKKLLARMRHDRIPPTHAAMSTFKLLAGAHTLPFAVLALTRR</sequence>
<dbReference type="PANTHER" id="PTHR47447:SF17">
    <property type="entry name" value="OS12G0638900 PROTEIN"/>
    <property type="match status" value="1"/>
</dbReference>
<dbReference type="InterPro" id="IPR011990">
    <property type="entry name" value="TPR-like_helical_dom_sf"/>
</dbReference>
<reference evidence="2 3" key="1">
    <citation type="journal article" date="2013" name="Genome Biol.">
        <title>Genome of Acanthamoeba castellanii highlights extensive lateral gene transfer and early evolution of tyrosine kinase signaling.</title>
        <authorList>
            <person name="Clarke M."/>
            <person name="Lohan A.J."/>
            <person name="Liu B."/>
            <person name="Lagkouvardos I."/>
            <person name="Roy S."/>
            <person name="Zafar N."/>
            <person name="Bertelli C."/>
            <person name="Schilde C."/>
            <person name="Kianianmomeni A."/>
            <person name="Burglin T.R."/>
            <person name="Frech C."/>
            <person name="Turcotte B."/>
            <person name="Kopec K.O."/>
            <person name="Synnott J.M."/>
            <person name="Choo C."/>
            <person name="Paponov I."/>
            <person name="Finkler A."/>
            <person name="Soon Heng Tan C."/>
            <person name="Hutchins A.P."/>
            <person name="Weinmeier T."/>
            <person name="Rattei T."/>
            <person name="Chu J.S."/>
            <person name="Gimenez G."/>
            <person name="Irimia M."/>
            <person name="Rigden D.J."/>
            <person name="Fitzpatrick D.A."/>
            <person name="Lorenzo-Morales J."/>
            <person name="Bateman A."/>
            <person name="Chiu C.H."/>
            <person name="Tang P."/>
            <person name="Hegemann P."/>
            <person name="Fromm H."/>
            <person name="Raoult D."/>
            <person name="Greub G."/>
            <person name="Miranda-Saavedra D."/>
            <person name="Chen N."/>
            <person name="Nash P."/>
            <person name="Ginger M.L."/>
            <person name="Horn M."/>
            <person name="Schaap P."/>
            <person name="Caler L."/>
            <person name="Loftus B."/>
        </authorList>
    </citation>
    <scope>NUCLEOTIDE SEQUENCE [LARGE SCALE GENOMIC DNA]</scope>
    <source>
        <strain evidence="2 3">Neff</strain>
    </source>
</reference>
<dbReference type="InterPro" id="IPR002885">
    <property type="entry name" value="PPR_rpt"/>
</dbReference>
<accession>L8HM27</accession>
<dbReference type="PANTHER" id="PTHR47447">
    <property type="entry name" value="OS03G0856100 PROTEIN"/>
    <property type="match status" value="1"/>
</dbReference>
<keyword evidence="3" id="KW-1185">Reference proteome</keyword>